<dbReference type="EMBL" id="QZEI01000038">
    <property type="protein sequence ID" value="RLV59293.1"/>
    <property type="molecule type" value="Genomic_DNA"/>
</dbReference>
<dbReference type="RefSeq" id="WP_121839394.1">
    <property type="nucleotide sequence ID" value="NZ_ML014787.1"/>
</dbReference>
<dbReference type="OrthoDB" id="9823410at2"/>
<proteinExistence type="predicted"/>
<comment type="caution">
    <text evidence="1">The sequence shown here is derived from an EMBL/GenBank/DDBJ whole genome shotgun (WGS) entry which is preliminary data.</text>
</comment>
<dbReference type="Proteomes" id="UP000281474">
    <property type="component" value="Unassembled WGS sequence"/>
</dbReference>
<protein>
    <submittedName>
        <fullName evidence="1">Uncharacterized protein</fullName>
    </submittedName>
</protein>
<keyword evidence="2" id="KW-1185">Reference proteome</keyword>
<evidence type="ECO:0000313" key="1">
    <source>
        <dbReference type="EMBL" id="RLV59293.1"/>
    </source>
</evidence>
<organism evidence="1 2">
    <name type="scientific">Parashewanella curva</name>
    <dbReference type="NCBI Taxonomy" id="2338552"/>
    <lineage>
        <taxon>Bacteria</taxon>
        <taxon>Pseudomonadati</taxon>
        <taxon>Pseudomonadota</taxon>
        <taxon>Gammaproteobacteria</taxon>
        <taxon>Alteromonadales</taxon>
        <taxon>Shewanellaceae</taxon>
        <taxon>Parashewanella</taxon>
    </lineage>
</organism>
<reference evidence="1 2" key="1">
    <citation type="submission" date="2018-09" db="EMBL/GenBank/DDBJ databases">
        <title>Phylogeny of the Shewanellaceae, and recommendation for two new genera, Pseudoshewanella and Parashewanella.</title>
        <authorList>
            <person name="Wang G."/>
        </authorList>
    </citation>
    <scope>NUCLEOTIDE SEQUENCE [LARGE SCALE GENOMIC DNA]</scope>
    <source>
        <strain evidence="1 2">C51</strain>
    </source>
</reference>
<name>A0A3L8PXD5_9GAMM</name>
<gene>
    <name evidence="1" type="ORF">D5018_12825</name>
</gene>
<sequence length="357" mass="40822">MASNTISSQVKKGSCTWDGSLSDIAPSLRPEDAKQQATLNVLFKGSKHNSADLVYSIHFEGHRWRADIQHRRSMLNFCTSSKVKKEIEATLFQQWKPIRHMDAEEGFSYCRFFKGETISSEPRIPPQTSTTSDPSVLQDLDDALDEFLIVSRPLLPQDNTTDSQATTREAIAKASNLVPFSDYYPAIEKWVTEFNLRHCKVSHRVEIEQKYLLNAMQQIRKHGLPYADAQIVLVPVTLTDRGRFKGLHAVLAVITEERIFIVDPKHHEYPSPLHSLSTGFQPCYNRGDCTRYTMYTLKSLLPKLEQHCINQTQASEVGILLTERQLRNYLVTIPPLNRKQINQLLAEDSGVIKRERR</sequence>
<evidence type="ECO:0000313" key="2">
    <source>
        <dbReference type="Proteomes" id="UP000281474"/>
    </source>
</evidence>
<dbReference type="AlphaFoldDB" id="A0A3L8PXD5"/>
<accession>A0A3L8PXD5</accession>